<proteinExistence type="predicted"/>
<sequence length="85" mass="8713">MMAPPPGDPVAITSSPGLSPLNTSVGAMVLRGRLPGATRLAMGVPLASTGAAEKSVSWLVSRKPSTMWNEPMLDSTVVVIDTALP</sequence>
<reference evidence="2" key="1">
    <citation type="submission" date="2019-08" db="EMBL/GenBank/DDBJ databases">
        <authorList>
            <person name="Kucharzyk K."/>
            <person name="Murdoch R.W."/>
            <person name="Higgins S."/>
            <person name="Loffler F."/>
        </authorList>
    </citation>
    <scope>NUCLEOTIDE SEQUENCE</scope>
</reference>
<protein>
    <submittedName>
        <fullName evidence="2">Uncharacterized protein</fullName>
    </submittedName>
</protein>
<dbReference type="EMBL" id="VSSQ01093249">
    <property type="protein sequence ID" value="MPN38173.1"/>
    <property type="molecule type" value="Genomic_DNA"/>
</dbReference>
<organism evidence="2">
    <name type="scientific">bioreactor metagenome</name>
    <dbReference type="NCBI Taxonomy" id="1076179"/>
    <lineage>
        <taxon>unclassified sequences</taxon>
        <taxon>metagenomes</taxon>
        <taxon>ecological metagenomes</taxon>
    </lineage>
</organism>
<feature type="region of interest" description="Disordered" evidence="1">
    <location>
        <begin position="1"/>
        <end position="20"/>
    </location>
</feature>
<dbReference type="AlphaFoldDB" id="A0A645HS17"/>
<comment type="caution">
    <text evidence="2">The sequence shown here is derived from an EMBL/GenBank/DDBJ whole genome shotgun (WGS) entry which is preliminary data.</text>
</comment>
<evidence type="ECO:0000313" key="2">
    <source>
        <dbReference type="EMBL" id="MPN38173.1"/>
    </source>
</evidence>
<name>A0A645HS17_9ZZZZ</name>
<evidence type="ECO:0000256" key="1">
    <source>
        <dbReference type="SAM" id="MobiDB-lite"/>
    </source>
</evidence>
<gene>
    <name evidence="2" type="ORF">SDC9_185697</name>
</gene>
<accession>A0A645HS17</accession>